<evidence type="ECO:0000313" key="2">
    <source>
        <dbReference type="Proteomes" id="UP000887575"/>
    </source>
</evidence>
<reference evidence="3" key="1">
    <citation type="submission" date="2024-02" db="UniProtKB">
        <authorList>
            <consortium name="WormBaseParasite"/>
        </authorList>
    </citation>
    <scope>IDENTIFICATION</scope>
</reference>
<dbReference type="WBParaSite" id="MBELARI_LOCUS11107.1">
    <property type="protein sequence ID" value="MBELARI_LOCUS11107.1"/>
    <property type="gene ID" value="MBELARI_LOCUS11107"/>
</dbReference>
<feature type="signal peptide" evidence="1">
    <location>
        <begin position="1"/>
        <end position="23"/>
    </location>
</feature>
<sequence>MALHHQVILVAFAAVFLVNDTEAVRGALIRHGRASSLSRYASQVDDEVQPISYGRSIGLRYFRPNIIPIADDWEF</sequence>
<protein>
    <submittedName>
        <fullName evidence="3">Uncharacterized protein</fullName>
    </submittedName>
</protein>
<name>A0AAF3J1X6_9BILA</name>
<accession>A0AAF3J1X6</accession>
<keyword evidence="1" id="KW-0732">Signal</keyword>
<organism evidence="2 3">
    <name type="scientific">Mesorhabditis belari</name>
    <dbReference type="NCBI Taxonomy" id="2138241"/>
    <lineage>
        <taxon>Eukaryota</taxon>
        <taxon>Metazoa</taxon>
        <taxon>Ecdysozoa</taxon>
        <taxon>Nematoda</taxon>
        <taxon>Chromadorea</taxon>
        <taxon>Rhabditida</taxon>
        <taxon>Rhabditina</taxon>
        <taxon>Rhabditomorpha</taxon>
        <taxon>Rhabditoidea</taxon>
        <taxon>Rhabditidae</taxon>
        <taxon>Mesorhabditinae</taxon>
        <taxon>Mesorhabditis</taxon>
    </lineage>
</organism>
<dbReference type="AlphaFoldDB" id="A0AAF3J1X6"/>
<dbReference type="Proteomes" id="UP000887575">
    <property type="component" value="Unassembled WGS sequence"/>
</dbReference>
<feature type="chain" id="PRO_5042011733" evidence="1">
    <location>
        <begin position="24"/>
        <end position="75"/>
    </location>
</feature>
<evidence type="ECO:0000256" key="1">
    <source>
        <dbReference type="SAM" id="SignalP"/>
    </source>
</evidence>
<evidence type="ECO:0000313" key="3">
    <source>
        <dbReference type="WBParaSite" id="MBELARI_LOCUS11107.1"/>
    </source>
</evidence>
<keyword evidence="2" id="KW-1185">Reference proteome</keyword>
<proteinExistence type="predicted"/>